<dbReference type="Proteomes" id="UP001454036">
    <property type="component" value="Unassembled WGS sequence"/>
</dbReference>
<comment type="caution">
    <text evidence="3">The sequence shown here is derived from an EMBL/GenBank/DDBJ whole genome shotgun (WGS) entry which is preliminary data.</text>
</comment>
<feature type="compositionally biased region" description="Low complexity" evidence="1">
    <location>
        <begin position="225"/>
        <end position="242"/>
    </location>
</feature>
<reference evidence="3 4" key="1">
    <citation type="submission" date="2024-01" db="EMBL/GenBank/DDBJ databases">
        <title>The complete chloroplast genome sequence of Lithospermum erythrorhizon: insights into the phylogenetic relationship among Boraginaceae species and the maternal lineages of purple gromwells.</title>
        <authorList>
            <person name="Okada T."/>
            <person name="Watanabe K."/>
        </authorList>
    </citation>
    <scope>NUCLEOTIDE SEQUENCE [LARGE SCALE GENOMIC DNA]</scope>
</reference>
<accession>A0AAV3NUR4</accession>
<dbReference type="InterPro" id="IPR025558">
    <property type="entry name" value="DUF4283"/>
</dbReference>
<feature type="region of interest" description="Disordered" evidence="1">
    <location>
        <begin position="225"/>
        <end position="244"/>
    </location>
</feature>
<feature type="domain" description="DUF4283" evidence="2">
    <location>
        <begin position="347"/>
        <end position="416"/>
    </location>
</feature>
<keyword evidence="4" id="KW-1185">Reference proteome</keyword>
<dbReference type="EMBL" id="BAABME010000482">
    <property type="protein sequence ID" value="GAA0143144.1"/>
    <property type="molecule type" value="Genomic_DNA"/>
</dbReference>
<evidence type="ECO:0000259" key="2">
    <source>
        <dbReference type="Pfam" id="PF14111"/>
    </source>
</evidence>
<dbReference type="Pfam" id="PF14111">
    <property type="entry name" value="DUF4283"/>
    <property type="match status" value="1"/>
</dbReference>
<feature type="compositionally biased region" description="Polar residues" evidence="1">
    <location>
        <begin position="130"/>
        <end position="148"/>
    </location>
</feature>
<proteinExistence type="predicted"/>
<name>A0AAV3NUR4_LITER</name>
<sequence>MVKPQSEEGLTEGGGSYLAIEKAMKKKKKRKSTPPEEEVSNMVASNADPSLLVRVPQDNRVNVEGVLDEKMQKVVVEWEHNSSSLVAKVSCGDAMGNNAIEVDEITPKTAYVVALCSETEAVIQRDGGDKTQSVSSSLPVPPTNQSQVGNGTIGVGLVAPQSVEDVHLAPQTVKDFVVNSETGDVLNNVGGGTSQTGPVLQPLAGLRGLSSDGLLDAGKGLVFKAGNSDSGSGTNATGSNTGKPKLAGAMLQRARKALSRRSGARLGAGSVSTRLNPPNPLPIRPDTVVPLAAPTGPPEGAKVRPKFLEVIKDNRIVGNGLRLEHYDLMDNEDDVVLDENDEIPFVETWGYCLIGCFTGPFPGRQALNSLVKSWNVKCRIIPYAKGWTVFRFVTDEDRFRVFNGGPYLAFGKTLMLRLVDAGVILGDDLFTSVPTWVLFHDVPLSVWSESGLSKIASKVGIPMYTDKFTKERTKMSYARCLVDVDVSKPPVLEFGVKLPGGKRYNQKVTYECYPDYCCDCKAFGHNVFKCPKKAKVVNTPDIPPPVVPTKNPVVEPVPVVNPEPVIPPRIHCHRLLTRNWLFLHRLNRLLE</sequence>
<protein>
    <recommendedName>
        <fullName evidence="2">DUF4283 domain-containing protein</fullName>
    </recommendedName>
</protein>
<dbReference type="PANTHER" id="PTHR31286:SF168">
    <property type="entry name" value="DUF4283 DOMAIN-CONTAINING PROTEIN"/>
    <property type="match status" value="1"/>
</dbReference>
<evidence type="ECO:0000313" key="3">
    <source>
        <dbReference type="EMBL" id="GAA0143144.1"/>
    </source>
</evidence>
<evidence type="ECO:0000256" key="1">
    <source>
        <dbReference type="SAM" id="MobiDB-lite"/>
    </source>
</evidence>
<gene>
    <name evidence="3" type="ORF">LIER_03897</name>
</gene>
<dbReference type="PANTHER" id="PTHR31286">
    <property type="entry name" value="GLYCINE-RICH CELL WALL STRUCTURAL PROTEIN 1.8-LIKE"/>
    <property type="match status" value="1"/>
</dbReference>
<dbReference type="AlphaFoldDB" id="A0AAV3NUR4"/>
<feature type="region of interest" description="Disordered" evidence="1">
    <location>
        <begin position="126"/>
        <end position="148"/>
    </location>
</feature>
<feature type="region of interest" description="Disordered" evidence="1">
    <location>
        <begin position="23"/>
        <end position="44"/>
    </location>
</feature>
<dbReference type="InterPro" id="IPR040256">
    <property type="entry name" value="At4g02000-like"/>
</dbReference>
<feature type="region of interest" description="Disordered" evidence="1">
    <location>
        <begin position="262"/>
        <end position="283"/>
    </location>
</feature>
<organism evidence="3 4">
    <name type="scientific">Lithospermum erythrorhizon</name>
    <name type="common">Purple gromwell</name>
    <name type="synonym">Lithospermum officinale var. erythrorhizon</name>
    <dbReference type="NCBI Taxonomy" id="34254"/>
    <lineage>
        <taxon>Eukaryota</taxon>
        <taxon>Viridiplantae</taxon>
        <taxon>Streptophyta</taxon>
        <taxon>Embryophyta</taxon>
        <taxon>Tracheophyta</taxon>
        <taxon>Spermatophyta</taxon>
        <taxon>Magnoliopsida</taxon>
        <taxon>eudicotyledons</taxon>
        <taxon>Gunneridae</taxon>
        <taxon>Pentapetalae</taxon>
        <taxon>asterids</taxon>
        <taxon>lamiids</taxon>
        <taxon>Boraginales</taxon>
        <taxon>Boraginaceae</taxon>
        <taxon>Boraginoideae</taxon>
        <taxon>Lithospermeae</taxon>
        <taxon>Lithospermum</taxon>
    </lineage>
</organism>
<evidence type="ECO:0000313" key="4">
    <source>
        <dbReference type="Proteomes" id="UP001454036"/>
    </source>
</evidence>